<evidence type="ECO:0000313" key="9">
    <source>
        <dbReference type="EMBL" id="MFC6091817.1"/>
    </source>
</evidence>
<keyword evidence="4 7" id="KW-0547">Nucleotide-binding</keyword>
<feature type="domain" description="Protein kinase" evidence="8">
    <location>
        <begin position="27"/>
        <end position="281"/>
    </location>
</feature>
<evidence type="ECO:0000256" key="1">
    <source>
        <dbReference type="ARBA" id="ARBA00012513"/>
    </source>
</evidence>
<evidence type="ECO:0000256" key="2">
    <source>
        <dbReference type="ARBA" id="ARBA00022527"/>
    </source>
</evidence>
<sequence>MRGEAVSLPTDDRVADRAGGRVLAGRYHLSGKLGSGGMAEVHRGWDVVLRRYVAVKVFQGEDLVAGSRFDNEVRTLACLSHPNLVSVYDAGECDGTSFVVLQLVDGPTLRDRLAGGPLTPEQARDLGAPLADALAHVHERDVVHRDVKPSNILLDEDGIPYLADFGLARSAGSTRLTNARQVVGTAAYLAPEQVRGEDVGPAADVYALGLVLLECLTGRREYQGSQVEAAVARLHRQPEVPRDLPADLVRLLKRMTSLSPHRRPTAAECARLLRGSTRPVAVLAVEPGTVVLRAPAHSRAKLAVASAAVLAAVGAAWVVSGQFEPVPTPPATGFHQQMPGYLMP</sequence>
<dbReference type="InterPro" id="IPR008271">
    <property type="entry name" value="Ser/Thr_kinase_AS"/>
</dbReference>
<dbReference type="InterPro" id="IPR017441">
    <property type="entry name" value="Protein_kinase_ATP_BS"/>
</dbReference>
<dbReference type="PROSITE" id="PS00107">
    <property type="entry name" value="PROTEIN_KINASE_ATP"/>
    <property type="match status" value="1"/>
</dbReference>
<dbReference type="EMBL" id="JBHSQO010000022">
    <property type="protein sequence ID" value="MFC6091817.1"/>
    <property type="molecule type" value="Genomic_DNA"/>
</dbReference>
<dbReference type="Gene3D" id="1.10.510.10">
    <property type="entry name" value="Transferase(Phosphotransferase) domain 1"/>
    <property type="match status" value="1"/>
</dbReference>
<dbReference type="Gene3D" id="3.30.200.20">
    <property type="entry name" value="Phosphorylase Kinase, domain 1"/>
    <property type="match status" value="1"/>
</dbReference>
<protein>
    <recommendedName>
        <fullName evidence="1">non-specific serine/threonine protein kinase</fullName>
        <ecNumber evidence="1">2.7.11.1</ecNumber>
    </recommendedName>
</protein>
<evidence type="ECO:0000256" key="4">
    <source>
        <dbReference type="ARBA" id="ARBA00022741"/>
    </source>
</evidence>
<accession>A0ABW1P9W8</accession>
<dbReference type="Proteomes" id="UP001596220">
    <property type="component" value="Unassembled WGS sequence"/>
</dbReference>
<dbReference type="GO" id="GO:0004674">
    <property type="term" value="F:protein serine/threonine kinase activity"/>
    <property type="evidence" value="ECO:0007669"/>
    <property type="project" value="UniProtKB-EC"/>
</dbReference>
<evidence type="ECO:0000256" key="5">
    <source>
        <dbReference type="ARBA" id="ARBA00022777"/>
    </source>
</evidence>
<dbReference type="SMART" id="SM00220">
    <property type="entry name" value="S_TKc"/>
    <property type="match status" value="1"/>
</dbReference>
<evidence type="ECO:0000259" key="8">
    <source>
        <dbReference type="PROSITE" id="PS50011"/>
    </source>
</evidence>
<feature type="binding site" evidence="7">
    <location>
        <position position="56"/>
    </location>
    <ligand>
        <name>ATP</name>
        <dbReference type="ChEBI" id="CHEBI:30616"/>
    </ligand>
</feature>
<comment type="caution">
    <text evidence="9">The sequence shown here is derived from an EMBL/GenBank/DDBJ whole genome shotgun (WGS) entry which is preliminary data.</text>
</comment>
<reference evidence="10" key="1">
    <citation type="journal article" date="2019" name="Int. J. Syst. Evol. Microbiol.">
        <title>The Global Catalogue of Microorganisms (GCM) 10K type strain sequencing project: providing services to taxonomists for standard genome sequencing and annotation.</title>
        <authorList>
            <consortium name="The Broad Institute Genomics Platform"/>
            <consortium name="The Broad Institute Genome Sequencing Center for Infectious Disease"/>
            <person name="Wu L."/>
            <person name="Ma J."/>
        </authorList>
    </citation>
    <scope>NUCLEOTIDE SEQUENCE [LARGE SCALE GENOMIC DNA]</scope>
    <source>
        <strain evidence="10">CGMCC 4.7246</strain>
    </source>
</reference>
<dbReference type="PROSITE" id="PS50011">
    <property type="entry name" value="PROTEIN_KINASE_DOM"/>
    <property type="match status" value="1"/>
</dbReference>
<evidence type="ECO:0000256" key="6">
    <source>
        <dbReference type="ARBA" id="ARBA00022840"/>
    </source>
</evidence>
<dbReference type="InterPro" id="IPR000719">
    <property type="entry name" value="Prot_kinase_dom"/>
</dbReference>
<evidence type="ECO:0000313" key="10">
    <source>
        <dbReference type="Proteomes" id="UP001596220"/>
    </source>
</evidence>
<dbReference type="EC" id="2.7.11.1" evidence="1"/>
<gene>
    <name evidence="9" type="ORF">ACFP3R_21320</name>
</gene>
<name>A0ABW1P9W8_9PSEU</name>
<evidence type="ECO:0000256" key="7">
    <source>
        <dbReference type="PROSITE-ProRule" id="PRU10141"/>
    </source>
</evidence>
<dbReference type="PANTHER" id="PTHR43289">
    <property type="entry name" value="MITOGEN-ACTIVATED PROTEIN KINASE KINASE KINASE 20-RELATED"/>
    <property type="match status" value="1"/>
</dbReference>
<keyword evidence="2" id="KW-0723">Serine/threonine-protein kinase</keyword>
<dbReference type="PANTHER" id="PTHR43289:SF6">
    <property type="entry name" value="SERINE_THREONINE-PROTEIN KINASE NEKL-3"/>
    <property type="match status" value="1"/>
</dbReference>
<organism evidence="9 10">
    <name type="scientific">Saccharothrix lopnurensis</name>
    <dbReference type="NCBI Taxonomy" id="1670621"/>
    <lineage>
        <taxon>Bacteria</taxon>
        <taxon>Bacillati</taxon>
        <taxon>Actinomycetota</taxon>
        <taxon>Actinomycetes</taxon>
        <taxon>Pseudonocardiales</taxon>
        <taxon>Pseudonocardiaceae</taxon>
        <taxon>Saccharothrix</taxon>
    </lineage>
</organism>
<dbReference type="InterPro" id="IPR011009">
    <property type="entry name" value="Kinase-like_dom_sf"/>
</dbReference>
<dbReference type="SUPFAM" id="SSF56112">
    <property type="entry name" value="Protein kinase-like (PK-like)"/>
    <property type="match status" value="1"/>
</dbReference>
<dbReference type="CDD" id="cd14014">
    <property type="entry name" value="STKc_PknB_like"/>
    <property type="match status" value="1"/>
</dbReference>
<keyword evidence="3 9" id="KW-0808">Transferase</keyword>
<keyword evidence="10" id="KW-1185">Reference proteome</keyword>
<proteinExistence type="predicted"/>
<dbReference type="PROSITE" id="PS00108">
    <property type="entry name" value="PROTEIN_KINASE_ST"/>
    <property type="match status" value="1"/>
</dbReference>
<dbReference type="Pfam" id="PF00069">
    <property type="entry name" value="Pkinase"/>
    <property type="match status" value="1"/>
</dbReference>
<keyword evidence="5 9" id="KW-0418">Kinase</keyword>
<evidence type="ECO:0000256" key="3">
    <source>
        <dbReference type="ARBA" id="ARBA00022679"/>
    </source>
</evidence>
<dbReference type="RefSeq" id="WP_380638118.1">
    <property type="nucleotide sequence ID" value="NZ_JBHSQO010000022.1"/>
</dbReference>
<keyword evidence="6 7" id="KW-0067">ATP-binding</keyword>